<protein>
    <submittedName>
        <fullName evidence="1">Uncharacterized protein</fullName>
    </submittedName>
</protein>
<dbReference type="AlphaFoldDB" id="A0A1G1XR05"/>
<evidence type="ECO:0000313" key="2">
    <source>
        <dbReference type="Proteomes" id="UP000176498"/>
    </source>
</evidence>
<evidence type="ECO:0000313" key="1">
    <source>
        <dbReference type="EMBL" id="OGY42519.1"/>
    </source>
</evidence>
<organism evidence="1 2">
    <name type="scientific">Candidatus Buchananbacteria bacterium RBG_13_36_9</name>
    <dbReference type="NCBI Taxonomy" id="1797530"/>
    <lineage>
        <taxon>Bacteria</taxon>
        <taxon>Candidatus Buchananiibacteriota</taxon>
    </lineage>
</organism>
<sequence>MNRITAANLILVDINYLWEVGDGYLESIMELKTNINNIYSINLLSTLAVELLAKTIIAANICLENKDKEENEIFAKIDSIFRDKGHKLDELLKTREIEDKLEIEFIKKSDDKSFRDEYVIKVKNLNDVLILKTLEAARYATFSRRKDAIIIYQDKRIYEFMEKLSGVAKRKIDDVRLALMK</sequence>
<dbReference type="Proteomes" id="UP000176498">
    <property type="component" value="Unassembled WGS sequence"/>
</dbReference>
<name>A0A1G1XR05_9BACT</name>
<reference evidence="1 2" key="1">
    <citation type="journal article" date="2016" name="Nat. Commun.">
        <title>Thousands of microbial genomes shed light on interconnected biogeochemical processes in an aquifer system.</title>
        <authorList>
            <person name="Anantharaman K."/>
            <person name="Brown C.T."/>
            <person name="Hug L.A."/>
            <person name="Sharon I."/>
            <person name="Castelle C.J."/>
            <person name="Probst A.J."/>
            <person name="Thomas B.C."/>
            <person name="Singh A."/>
            <person name="Wilkins M.J."/>
            <person name="Karaoz U."/>
            <person name="Brodie E.L."/>
            <person name="Williams K.H."/>
            <person name="Hubbard S.S."/>
            <person name="Banfield J.F."/>
        </authorList>
    </citation>
    <scope>NUCLEOTIDE SEQUENCE [LARGE SCALE GENOMIC DNA]</scope>
</reference>
<dbReference type="EMBL" id="MHHZ01000003">
    <property type="protein sequence ID" value="OGY42519.1"/>
    <property type="molecule type" value="Genomic_DNA"/>
</dbReference>
<comment type="caution">
    <text evidence="1">The sequence shown here is derived from an EMBL/GenBank/DDBJ whole genome shotgun (WGS) entry which is preliminary data.</text>
</comment>
<accession>A0A1G1XR05</accession>
<proteinExistence type="predicted"/>
<gene>
    <name evidence="1" type="ORF">A2Y82_04100</name>
</gene>